<evidence type="ECO:0000313" key="1">
    <source>
        <dbReference type="EMBL" id="NEC62948.1"/>
    </source>
</evidence>
<dbReference type="SUPFAM" id="SSF55961">
    <property type="entry name" value="Bet v1-like"/>
    <property type="match status" value="2"/>
</dbReference>
<dbReference type="RefSeq" id="WP_067588665.1">
    <property type="nucleotide sequence ID" value="NZ_JAAGNC010000222.1"/>
</dbReference>
<reference evidence="1 2" key="1">
    <citation type="submission" date="2020-01" db="EMBL/GenBank/DDBJ databases">
        <title>Insect and environment-associated Actinomycetes.</title>
        <authorList>
            <person name="Currrie C."/>
            <person name="Chevrette M."/>
            <person name="Carlson C."/>
            <person name="Stubbendieck R."/>
            <person name="Wendt-Pienkowski E."/>
        </authorList>
    </citation>
    <scope>NUCLEOTIDE SEQUENCE [LARGE SCALE GENOMIC DNA]</scope>
    <source>
        <strain evidence="1 2">SID8386</strain>
    </source>
</reference>
<keyword evidence="2" id="KW-1185">Reference proteome</keyword>
<gene>
    <name evidence="1" type="ORF">G3I59_47010</name>
</gene>
<dbReference type="Pfam" id="PF10604">
    <property type="entry name" value="Polyketide_cyc2"/>
    <property type="match status" value="1"/>
</dbReference>
<dbReference type="InterPro" id="IPR023393">
    <property type="entry name" value="START-like_dom_sf"/>
</dbReference>
<proteinExistence type="predicted"/>
<organism evidence="1 2">
    <name type="scientific">Amycolatopsis rubida</name>
    <dbReference type="NCBI Taxonomy" id="112413"/>
    <lineage>
        <taxon>Bacteria</taxon>
        <taxon>Bacillati</taxon>
        <taxon>Actinomycetota</taxon>
        <taxon>Actinomycetes</taxon>
        <taxon>Pseudonocardiales</taxon>
        <taxon>Pseudonocardiaceae</taxon>
        <taxon>Amycolatopsis</taxon>
    </lineage>
</organism>
<dbReference type="CDD" id="cd08861">
    <property type="entry name" value="OtcD1_ARO-CYC_like"/>
    <property type="match status" value="1"/>
</dbReference>
<dbReference type="InterPro" id="IPR019587">
    <property type="entry name" value="Polyketide_cyclase/dehydratase"/>
</dbReference>
<name>A0ABX0C726_9PSEU</name>
<protein>
    <submittedName>
        <fullName evidence="1">Aromatase</fullName>
    </submittedName>
</protein>
<dbReference type="Proteomes" id="UP000470404">
    <property type="component" value="Unassembled WGS sequence"/>
</dbReference>
<comment type="caution">
    <text evidence="1">The sequence shown here is derived from an EMBL/GenBank/DDBJ whole genome shotgun (WGS) entry which is preliminary data.</text>
</comment>
<dbReference type="EMBL" id="JAAGNC010000222">
    <property type="protein sequence ID" value="NEC62948.1"/>
    <property type="molecule type" value="Genomic_DNA"/>
</dbReference>
<sequence>MPQAKTVEKEILVHAPAKVLRDLVLDVDRWPALHRPAVHAEYLERSETSARIRHWAVTDDRTVRTWTEQRRFGADTITAVVESAELPYVDANGSWTFEERDEDTLVTLRWEFRTSDATVADTVRAESAEYLASLKSAAEERDELAELILTFDDPLFIAGSIEDVYAYLYEADKWPDRIPHVAKLELEETVPGIQFFDMVSLSPDGSSHSTRSVRICLPHRKIVYKQIQLPTMLAAHTGHWAFAQTPEGVVASTRHTARIKPDMVSILGEGTTVQDARNHLRRVLTANSMGNLQLAKAYAEERAGF</sequence>
<accession>A0ABX0C726</accession>
<evidence type="ECO:0000313" key="2">
    <source>
        <dbReference type="Proteomes" id="UP000470404"/>
    </source>
</evidence>
<dbReference type="Gene3D" id="3.30.530.20">
    <property type="match status" value="2"/>
</dbReference>